<dbReference type="RefSeq" id="WP_125554541.1">
    <property type="nucleotide sequence ID" value="NZ_RBVX01000002.1"/>
</dbReference>
<evidence type="ECO:0000313" key="3">
    <source>
        <dbReference type="EMBL" id="RSL34982.1"/>
    </source>
</evidence>
<keyword evidence="4" id="KW-1185">Reference proteome</keyword>
<dbReference type="OrthoDB" id="2965336at2"/>
<keyword evidence="2" id="KW-0472">Membrane</keyword>
<accession>A0A3R9WWF6</accession>
<feature type="compositionally biased region" description="Polar residues" evidence="1">
    <location>
        <begin position="74"/>
        <end position="93"/>
    </location>
</feature>
<name>A0A3R9WWF6_9BACI</name>
<evidence type="ECO:0000256" key="1">
    <source>
        <dbReference type="SAM" id="MobiDB-lite"/>
    </source>
</evidence>
<dbReference type="AlphaFoldDB" id="A0A3R9WWF6"/>
<sequence length="427" mass="47944">MSKRNDSSEKKIEQMLTQMPRVKDERSKAEIYQKIKQQSQKRIPTKKKWAVPAFSVVAAMLLLLVLVPNVLNFTSQTSPNGSNESNGDNSTGIGTMEDQDEENEEDTNELESSEAEKKEPTEEYAMEPTEDEETAKEPSVELGEDSFSHKNYVTALNEGDMEENQTAVTVPLQDAETSMIVPVSFAVEDVEDYIETFEQWNEEFSGEDIGLDPSPLQDVDWSKESEGSTLEADFKEEEPLVGSAESNKVVRSLEESLRFLEETEVTLFEEEEQGVDFGNYGVMETYTAEQDNRGYYAYTSDADMTFLVSQNAANIRKTNQSGELLTFEETLNQMKTEHDVSEATASIPDSVSINQVEEDGDLARVVFSQDSEFPDSENIQLMVDAILFTASDFNFERVSFEGVPEDMEAFNVDEPVEVPVAPNQVAY</sequence>
<reference evidence="3 4" key="1">
    <citation type="submission" date="2018-10" db="EMBL/GenBank/DDBJ databases">
        <title>Draft genome sequence of Bacillus salarius IM0101, isolated from a hypersaline soil in Inner Mongolia, China.</title>
        <authorList>
            <person name="Yamprayoonswat W."/>
            <person name="Boonvisut S."/>
            <person name="Jumpathong W."/>
            <person name="Sittihan S."/>
            <person name="Ruangsuj P."/>
            <person name="Wanthongcharoen S."/>
            <person name="Thongpramul N."/>
            <person name="Pimmason S."/>
            <person name="Yu B."/>
            <person name="Yasawong M."/>
        </authorList>
    </citation>
    <scope>NUCLEOTIDE SEQUENCE [LARGE SCALE GENOMIC DNA]</scope>
    <source>
        <strain evidence="3 4">IM0101</strain>
    </source>
</reference>
<keyword evidence="2" id="KW-0812">Transmembrane</keyword>
<dbReference type="Proteomes" id="UP000275076">
    <property type="component" value="Unassembled WGS sequence"/>
</dbReference>
<proteinExistence type="predicted"/>
<feature type="compositionally biased region" description="Acidic residues" evidence="1">
    <location>
        <begin position="97"/>
        <end position="113"/>
    </location>
</feature>
<organism evidence="3 4">
    <name type="scientific">Salibacterium salarium</name>
    <dbReference type="NCBI Taxonomy" id="284579"/>
    <lineage>
        <taxon>Bacteria</taxon>
        <taxon>Bacillati</taxon>
        <taxon>Bacillota</taxon>
        <taxon>Bacilli</taxon>
        <taxon>Bacillales</taxon>
        <taxon>Bacillaceae</taxon>
    </lineage>
</organism>
<feature type="region of interest" description="Disordered" evidence="1">
    <location>
        <begin position="1"/>
        <end position="28"/>
    </location>
</feature>
<gene>
    <name evidence="3" type="ORF">D7Z54_03925</name>
</gene>
<feature type="transmembrane region" description="Helical" evidence="2">
    <location>
        <begin position="49"/>
        <end position="71"/>
    </location>
</feature>
<evidence type="ECO:0000256" key="2">
    <source>
        <dbReference type="SAM" id="Phobius"/>
    </source>
</evidence>
<feature type="compositionally biased region" description="Acidic residues" evidence="1">
    <location>
        <begin position="122"/>
        <end position="134"/>
    </location>
</feature>
<feature type="compositionally biased region" description="Basic and acidic residues" evidence="1">
    <location>
        <begin position="1"/>
        <end position="13"/>
    </location>
</feature>
<dbReference type="EMBL" id="RBVX01000002">
    <property type="protein sequence ID" value="RSL34982.1"/>
    <property type="molecule type" value="Genomic_DNA"/>
</dbReference>
<comment type="caution">
    <text evidence="3">The sequence shown here is derived from an EMBL/GenBank/DDBJ whole genome shotgun (WGS) entry which is preliminary data.</text>
</comment>
<evidence type="ECO:0000313" key="4">
    <source>
        <dbReference type="Proteomes" id="UP000275076"/>
    </source>
</evidence>
<feature type="region of interest" description="Disordered" evidence="1">
    <location>
        <begin position="74"/>
        <end position="146"/>
    </location>
</feature>
<protein>
    <submittedName>
        <fullName evidence="3">Uncharacterized protein</fullName>
    </submittedName>
</protein>
<keyword evidence="2" id="KW-1133">Transmembrane helix</keyword>